<dbReference type="Pfam" id="PF08774">
    <property type="entry name" value="VRR_NUC"/>
    <property type="match status" value="1"/>
</dbReference>
<keyword evidence="13" id="KW-1185">Reference proteome</keyword>
<evidence type="ECO:0000256" key="7">
    <source>
        <dbReference type="ARBA" id="ARBA00022723"/>
    </source>
</evidence>
<dbReference type="InterPro" id="IPR014883">
    <property type="entry name" value="VRR_NUC"/>
</dbReference>
<evidence type="ECO:0000256" key="6">
    <source>
        <dbReference type="ARBA" id="ARBA00022722"/>
    </source>
</evidence>
<dbReference type="Proteomes" id="UP001499915">
    <property type="component" value="Unassembled WGS sequence"/>
</dbReference>
<dbReference type="Pfam" id="PF21315">
    <property type="entry name" value="FAN1_HTH"/>
    <property type="match status" value="1"/>
</dbReference>
<keyword evidence="6" id="KW-0540">Nuclease</keyword>
<evidence type="ECO:0000256" key="1">
    <source>
        <dbReference type="ARBA" id="ARBA00000983"/>
    </source>
</evidence>
<evidence type="ECO:0000256" key="4">
    <source>
        <dbReference type="ARBA" id="ARBA00005533"/>
    </source>
</evidence>
<keyword evidence="7" id="KW-0479">Metal-binding</keyword>
<comment type="catalytic activity">
    <reaction evidence="1">
        <text>Hydrolytically removes 5'-nucleotides successively from the 3'-hydroxy termini of 3'-hydroxy-terminated oligonucleotides.</text>
        <dbReference type="EC" id="3.1.4.1"/>
    </reaction>
</comment>
<keyword evidence="9" id="KW-0460">Magnesium</keyword>
<feature type="domain" description="VRR-NUC" evidence="11">
    <location>
        <begin position="440"/>
        <end position="554"/>
    </location>
</feature>
<reference evidence="12 13" key="1">
    <citation type="journal article" date="2019" name="Int. J. Syst. Evol. Microbiol.">
        <title>The Global Catalogue of Microorganisms (GCM) 10K type strain sequencing project: providing services to taxonomists for standard genome sequencing and annotation.</title>
        <authorList>
            <consortium name="The Broad Institute Genomics Platform"/>
            <consortium name="The Broad Institute Genome Sequencing Center for Infectious Disease"/>
            <person name="Wu L."/>
            <person name="Ma J."/>
        </authorList>
    </citation>
    <scope>NUCLEOTIDE SEQUENCE [LARGE SCALE GENOMIC DNA]</scope>
    <source>
        <strain evidence="12 13">JCM 15134</strain>
    </source>
</reference>
<evidence type="ECO:0000256" key="8">
    <source>
        <dbReference type="ARBA" id="ARBA00022801"/>
    </source>
</evidence>
<keyword evidence="10" id="KW-0464">Manganese</keyword>
<dbReference type="InterPro" id="IPR049125">
    <property type="entry name" value="FAN1-like_WH"/>
</dbReference>
<comment type="caution">
    <text evidence="12">The sequence shown here is derived from an EMBL/GenBank/DDBJ whole genome shotgun (WGS) entry which is preliminary data.</text>
</comment>
<dbReference type="SMART" id="SM00990">
    <property type="entry name" value="VRR_NUC"/>
    <property type="match status" value="1"/>
</dbReference>
<dbReference type="EMBL" id="BAAAET010000001">
    <property type="protein sequence ID" value="GAA0687645.1"/>
    <property type="molecule type" value="Genomic_DNA"/>
</dbReference>
<dbReference type="InterPro" id="IPR033315">
    <property type="entry name" value="Fan1-like"/>
</dbReference>
<comment type="cofactor">
    <cofactor evidence="2">
        <name>Mn(2+)</name>
        <dbReference type="ChEBI" id="CHEBI:29035"/>
    </cofactor>
</comment>
<dbReference type="InterPro" id="IPR011856">
    <property type="entry name" value="tRNA_endonuc-like_dom_sf"/>
</dbReference>
<accession>A0ABN1I488</accession>
<dbReference type="Gene3D" id="3.40.1350.10">
    <property type="match status" value="1"/>
</dbReference>
<comment type="cofactor">
    <cofactor evidence="3">
        <name>Mg(2+)</name>
        <dbReference type="ChEBI" id="CHEBI:18420"/>
    </cofactor>
</comment>
<proteinExistence type="inferred from homology"/>
<evidence type="ECO:0000256" key="3">
    <source>
        <dbReference type="ARBA" id="ARBA00001946"/>
    </source>
</evidence>
<evidence type="ECO:0000313" key="13">
    <source>
        <dbReference type="Proteomes" id="UP001499915"/>
    </source>
</evidence>
<protein>
    <recommendedName>
        <fullName evidence="5">phosphodiesterase I</fullName>
        <ecNumber evidence="5">3.1.4.1</ecNumber>
    </recommendedName>
</protein>
<evidence type="ECO:0000256" key="10">
    <source>
        <dbReference type="ARBA" id="ARBA00023211"/>
    </source>
</evidence>
<comment type="similarity">
    <text evidence="4">Belongs to the FAN1 family.</text>
</comment>
<sequence length="556" mass="64275">MDTQPLSAIRPADLSEPFYYLHNARTLLNWVMQVHPDLLLTDEHQQLKQLLSLPDEAQALLFRMVMRKGEWFRSDQLNYAEIPQPTESLNQLAQAGLIDYSAHCDAKTLSSLCRKHELLQVCQSLWPEQSLDSKLRKRDLQVLLPAYDLPAQPLADWWPQAPFTLLRLSCMPLMDRMRLMFFGNLHQDWSEFVLTELGHQRYEPVSMDTHNRAFSQRSEVDLYLQLHQLRQKLEDGNELEPLHALLPAACPTDWLENRRQKLAFALGHAVERSGDLTTALALYRDNPHREARIRYLRLMEKSATAEATCLAAEEALDQVSQPEARIRIQRIQQRSAKKSGRPIKPQSKTAIPQLELTLEPSDSLRVETLVIDDLQTQGWRAWHVENQLFTGLFALLFWPALYAPVKGAFFHPFQSGPADLYHPDFVLKRQPLIDAGFRQLADGQYRTAILQTLEQKRGTRCSLIHWPTLETTLVEQVLACIPAEHLSAIFRHLLLDLRHHRRGMPDLICLSPAHNSYQLIEVKGPNDRLQDHQRLWMEFFIDQGITATLCQVRFQT</sequence>
<evidence type="ECO:0000256" key="2">
    <source>
        <dbReference type="ARBA" id="ARBA00001936"/>
    </source>
</evidence>
<dbReference type="PANTHER" id="PTHR15749">
    <property type="entry name" value="FANCONI-ASSOCIATED NUCLEASE 1"/>
    <property type="match status" value="1"/>
</dbReference>
<evidence type="ECO:0000256" key="5">
    <source>
        <dbReference type="ARBA" id="ARBA00012029"/>
    </source>
</evidence>
<evidence type="ECO:0000259" key="11">
    <source>
        <dbReference type="SMART" id="SM00990"/>
    </source>
</evidence>
<keyword evidence="8" id="KW-0378">Hydrolase</keyword>
<dbReference type="RefSeq" id="WP_343803786.1">
    <property type="nucleotide sequence ID" value="NZ_BAAAET010000001.1"/>
</dbReference>
<evidence type="ECO:0000256" key="9">
    <source>
        <dbReference type="ARBA" id="ARBA00022842"/>
    </source>
</evidence>
<gene>
    <name evidence="12" type="ORF">GCM10009104_12230</name>
</gene>
<dbReference type="PANTHER" id="PTHR15749:SF4">
    <property type="entry name" value="FANCONI-ASSOCIATED NUCLEASE 1"/>
    <property type="match status" value="1"/>
</dbReference>
<organism evidence="12 13">
    <name type="scientific">Marinobacterium maritimum</name>
    <dbReference type="NCBI Taxonomy" id="500162"/>
    <lineage>
        <taxon>Bacteria</taxon>
        <taxon>Pseudomonadati</taxon>
        <taxon>Pseudomonadota</taxon>
        <taxon>Gammaproteobacteria</taxon>
        <taxon>Oceanospirillales</taxon>
        <taxon>Oceanospirillaceae</taxon>
        <taxon>Marinobacterium</taxon>
    </lineage>
</organism>
<evidence type="ECO:0000313" key="12">
    <source>
        <dbReference type="EMBL" id="GAA0687645.1"/>
    </source>
</evidence>
<name>A0ABN1I488_9GAMM</name>
<dbReference type="EC" id="3.1.4.1" evidence="5"/>